<dbReference type="EMBL" id="PXYI01000001">
    <property type="protein sequence ID" value="PSJ43415.1"/>
    <property type="molecule type" value="Genomic_DNA"/>
</dbReference>
<sequence length="481" mass="51901">MRLDAGISVRCIDRLYRLRRHASRSRQHEDRSKEQADVTAGARRYRLPLLASALLLCGVIAWRVLILPAPLAFAGGHQVELAAYPGRNPTGVPPELDGADVVTRGKYLTEAADCMACHTAKGGHPFAGGRPFKLPFGTLYTPNITPDRETGIGAWNDMHFLRAVHEGISRDGTRLYPAFPYASYSLMPDADVLAIRRYLETIPAVRLANRPNSFGFPYNQRWLMAVWSGFFNPGKPFRPIAERSAQWNRGAYLVEGPTHCGECHTPRNLAQAMDTRNKFAGGVAEGWNAYNITSDRDSGIGDWKPSEIAAYLKSGHAHGRGVASGPMAEAVELSFSKLTPSDVAAIANYLRTIPARRTNDTPKAAGPAPGQPSLGAGYSGNGARIFADACSGCHAWNGAGAMVGEAQLSGNRAVNDATAANVALMILQGAGTPGTPRRFMPSFRQSYSDKEIADVANYVTARFGSKPSTVSAKHVGELRHE</sequence>
<proteinExistence type="predicted"/>
<reference evidence="7 8" key="1">
    <citation type="submission" date="2018-03" db="EMBL/GenBank/DDBJ databases">
        <title>The draft genome of Sphingosinicella sp. GL-C-18.</title>
        <authorList>
            <person name="Liu L."/>
            <person name="Li L."/>
            <person name="Liang L."/>
            <person name="Zhang X."/>
            <person name="Wang T."/>
        </authorList>
    </citation>
    <scope>NUCLEOTIDE SEQUENCE [LARGE SCALE GENOMIC DNA]</scope>
    <source>
        <strain evidence="7 8">GL-C-18</strain>
    </source>
</reference>
<keyword evidence="1 4" id="KW-0349">Heme</keyword>
<feature type="domain" description="Cytochrome c" evidence="6">
    <location>
        <begin position="100"/>
        <end position="203"/>
    </location>
</feature>
<evidence type="ECO:0000313" key="8">
    <source>
        <dbReference type="Proteomes" id="UP000241167"/>
    </source>
</evidence>
<feature type="transmembrane region" description="Helical" evidence="5">
    <location>
        <begin position="47"/>
        <end position="65"/>
    </location>
</feature>
<comment type="caution">
    <text evidence="7">The sequence shown here is derived from an EMBL/GenBank/DDBJ whole genome shotgun (WGS) entry which is preliminary data.</text>
</comment>
<evidence type="ECO:0000256" key="4">
    <source>
        <dbReference type="PROSITE-ProRule" id="PRU00433"/>
    </source>
</evidence>
<dbReference type="Proteomes" id="UP000241167">
    <property type="component" value="Unassembled WGS sequence"/>
</dbReference>
<dbReference type="AlphaFoldDB" id="A0A2P7QZM8"/>
<dbReference type="GO" id="GO:0046872">
    <property type="term" value="F:metal ion binding"/>
    <property type="evidence" value="ECO:0007669"/>
    <property type="project" value="UniProtKB-KW"/>
</dbReference>
<keyword evidence="3 4" id="KW-0408">Iron</keyword>
<keyword evidence="5" id="KW-0472">Membrane</keyword>
<evidence type="ECO:0000313" key="7">
    <source>
        <dbReference type="EMBL" id="PSJ43415.1"/>
    </source>
</evidence>
<evidence type="ECO:0000256" key="2">
    <source>
        <dbReference type="ARBA" id="ARBA00022723"/>
    </source>
</evidence>
<dbReference type="InterPro" id="IPR036909">
    <property type="entry name" value="Cyt_c-like_dom_sf"/>
</dbReference>
<dbReference type="InterPro" id="IPR009056">
    <property type="entry name" value="Cyt_c-like_dom"/>
</dbReference>
<dbReference type="Pfam" id="PF00034">
    <property type="entry name" value="Cytochrom_C"/>
    <property type="match status" value="2"/>
</dbReference>
<dbReference type="Gene3D" id="1.10.760.10">
    <property type="entry name" value="Cytochrome c-like domain"/>
    <property type="match status" value="3"/>
</dbReference>
<protein>
    <submittedName>
        <fullName evidence="7">Alcohol dehydrogenase</fullName>
    </submittedName>
</protein>
<evidence type="ECO:0000259" key="6">
    <source>
        <dbReference type="PROSITE" id="PS51007"/>
    </source>
</evidence>
<dbReference type="InterPro" id="IPR051459">
    <property type="entry name" value="Cytochrome_c-type_DH"/>
</dbReference>
<name>A0A2P7QZM8_9SPHN</name>
<evidence type="ECO:0000256" key="3">
    <source>
        <dbReference type="ARBA" id="ARBA00023004"/>
    </source>
</evidence>
<dbReference type="GO" id="GO:0020037">
    <property type="term" value="F:heme binding"/>
    <property type="evidence" value="ECO:0007669"/>
    <property type="project" value="InterPro"/>
</dbReference>
<gene>
    <name evidence="7" type="ORF">C7I55_03380</name>
</gene>
<dbReference type="PANTHER" id="PTHR35008">
    <property type="entry name" value="BLL4482 PROTEIN-RELATED"/>
    <property type="match status" value="1"/>
</dbReference>
<keyword evidence="5" id="KW-1133">Transmembrane helix</keyword>
<evidence type="ECO:0000256" key="5">
    <source>
        <dbReference type="SAM" id="Phobius"/>
    </source>
</evidence>
<feature type="domain" description="Cytochrome c" evidence="6">
    <location>
        <begin position="245"/>
        <end position="354"/>
    </location>
</feature>
<evidence type="ECO:0000256" key="1">
    <source>
        <dbReference type="ARBA" id="ARBA00022617"/>
    </source>
</evidence>
<accession>A0A2P7QZM8</accession>
<organism evidence="7 8">
    <name type="scientific">Allosphingosinicella deserti</name>
    <dbReference type="NCBI Taxonomy" id="2116704"/>
    <lineage>
        <taxon>Bacteria</taxon>
        <taxon>Pseudomonadati</taxon>
        <taxon>Pseudomonadota</taxon>
        <taxon>Alphaproteobacteria</taxon>
        <taxon>Sphingomonadales</taxon>
        <taxon>Sphingomonadaceae</taxon>
        <taxon>Allosphingosinicella</taxon>
    </lineage>
</organism>
<keyword evidence="2 4" id="KW-0479">Metal-binding</keyword>
<dbReference type="PANTHER" id="PTHR35008:SF8">
    <property type="entry name" value="ALCOHOL DEHYDROGENASE CYTOCHROME C SUBUNIT"/>
    <property type="match status" value="1"/>
</dbReference>
<dbReference type="GO" id="GO:0009055">
    <property type="term" value="F:electron transfer activity"/>
    <property type="evidence" value="ECO:0007669"/>
    <property type="project" value="InterPro"/>
</dbReference>
<dbReference type="PROSITE" id="PS51007">
    <property type="entry name" value="CYTC"/>
    <property type="match status" value="3"/>
</dbReference>
<dbReference type="OrthoDB" id="9811281at2"/>
<keyword evidence="8" id="KW-1185">Reference proteome</keyword>
<dbReference type="SUPFAM" id="SSF46626">
    <property type="entry name" value="Cytochrome c"/>
    <property type="match status" value="3"/>
</dbReference>
<feature type="domain" description="Cytochrome c" evidence="6">
    <location>
        <begin position="377"/>
        <end position="463"/>
    </location>
</feature>
<keyword evidence="5" id="KW-0812">Transmembrane</keyword>